<dbReference type="GO" id="GO:0050661">
    <property type="term" value="F:NADP binding"/>
    <property type="evidence" value="ECO:0007669"/>
    <property type="project" value="InterPro"/>
</dbReference>
<dbReference type="UniPathway" id="UPA00077">
    <property type="reaction ID" value="UER00158"/>
</dbReference>
<evidence type="ECO:0000256" key="2">
    <source>
        <dbReference type="ARBA" id="ARBA00009539"/>
    </source>
</evidence>
<evidence type="ECO:0000259" key="7">
    <source>
        <dbReference type="PROSITE" id="PS51330"/>
    </source>
</evidence>
<dbReference type="PRINTS" id="PR00070">
    <property type="entry name" value="DHFR"/>
</dbReference>
<dbReference type="GO" id="GO:0004146">
    <property type="term" value="F:dihydrofolate reductase activity"/>
    <property type="evidence" value="ECO:0007669"/>
    <property type="project" value="UniProtKB-EC"/>
</dbReference>
<dbReference type="PANTHER" id="PTHR48069">
    <property type="entry name" value="DIHYDROFOLATE REDUCTASE"/>
    <property type="match status" value="1"/>
</dbReference>
<dbReference type="PROSITE" id="PS51330">
    <property type="entry name" value="DHFR_2"/>
    <property type="match status" value="1"/>
</dbReference>
<dbReference type="GO" id="GO:0006730">
    <property type="term" value="P:one-carbon metabolic process"/>
    <property type="evidence" value="ECO:0007669"/>
    <property type="project" value="UniProtKB-KW"/>
</dbReference>
<evidence type="ECO:0000313" key="9">
    <source>
        <dbReference type="Proteomes" id="UP000627538"/>
    </source>
</evidence>
<dbReference type="SUPFAM" id="SSF53597">
    <property type="entry name" value="Dihydrofolate reductase-like"/>
    <property type="match status" value="1"/>
</dbReference>
<dbReference type="EC" id="1.5.1.3" evidence="3"/>
<keyword evidence="9" id="KW-1185">Reference proteome</keyword>
<dbReference type="PANTHER" id="PTHR48069:SF3">
    <property type="entry name" value="DIHYDROFOLATE REDUCTASE"/>
    <property type="match status" value="1"/>
</dbReference>
<evidence type="ECO:0000256" key="6">
    <source>
        <dbReference type="ARBA" id="ARBA00023002"/>
    </source>
</evidence>
<evidence type="ECO:0000256" key="5">
    <source>
        <dbReference type="ARBA" id="ARBA00022857"/>
    </source>
</evidence>
<dbReference type="InterPro" id="IPR024072">
    <property type="entry name" value="DHFR-like_dom_sf"/>
</dbReference>
<dbReference type="Gene3D" id="3.40.430.10">
    <property type="entry name" value="Dihydrofolate Reductase, subunit A"/>
    <property type="match status" value="1"/>
</dbReference>
<dbReference type="Proteomes" id="UP000627538">
    <property type="component" value="Unassembled WGS sequence"/>
</dbReference>
<comment type="similarity">
    <text evidence="2">Belongs to the dihydrofolate reductase family.</text>
</comment>
<dbReference type="InterPro" id="IPR001796">
    <property type="entry name" value="DHFR_dom"/>
</dbReference>
<dbReference type="RefSeq" id="WP_191071015.1">
    <property type="nucleotide sequence ID" value="NZ_CP060506.1"/>
</dbReference>
<sequence>MIWAQDLRGTIGDGASMLWRVPADYRHFREVTTGHTVIMGRKTFESLGSRALPERRCIVVSSHPDPGWRGVERAPHLDAALEMSAADAEPRWIIGGGQLYAQAIDHADLLVVTTVKLTVEGSVVAPHIGPEWHRVDVAPEPSWPPTCISDPEGTWRDVSGDAAWRVSVYRRA</sequence>
<evidence type="ECO:0000313" key="8">
    <source>
        <dbReference type="EMBL" id="MBD3688923.1"/>
    </source>
</evidence>
<dbReference type="EMBL" id="JACRUO010000001">
    <property type="protein sequence ID" value="MBD3688923.1"/>
    <property type="molecule type" value="Genomic_DNA"/>
</dbReference>
<dbReference type="CDD" id="cd00209">
    <property type="entry name" value="DHFR"/>
    <property type="match status" value="1"/>
</dbReference>
<evidence type="ECO:0000256" key="3">
    <source>
        <dbReference type="ARBA" id="ARBA00012856"/>
    </source>
</evidence>
<comment type="pathway">
    <text evidence="1">Cofactor biosynthesis; tetrahydrofolate biosynthesis; 5,6,7,8-tetrahydrofolate from 7,8-dihydrofolate: step 1/1.</text>
</comment>
<protein>
    <recommendedName>
        <fullName evidence="3">dihydrofolate reductase</fullName>
        <ecNumber evidence="3">1.5.1.3</ecNumber>
    </recommendedName>
</protein>
<reference evidence="8 9" key="1">
    <citation type="submission" date="2020-08" db="EMBL/GenBank/DDBJ databases">
        <title>Winkia gen. nov., sp. nov., isolated from faeces of the Anser albifrons in China.</title>
        <authorList>
            <person name="Liu Q."/>
        </authorList>
    </citation>
    <scope>NUCLEOTIDE SEQUENCE [LARGE SCALE GENOMIC DNA]</scope>
    <source>
        <strain evidence="8 9">C62</strain>
    </source>
</reference>
<dbReference type="AlphaFoldDB" id="A0A8I0GCA4"/>
<keyword evidence="4" id="KW-0554">One-carbon metabolism</keyword>
<keyword evidence="6" id="KW-0560">Oxidoreductase</keyword>
<dbReference type="GO" id="GO:0046654">
    <property type="term" value="P:tetrahydrofolate biosynthetic process"/>
    <property type="evidence" value="ECO:0007669"/>
    <property type="project" value="UniProtKB-UniPathway"/>
</dbReference>
<accession>A0A8I0GCA4</accession>
<dbReference type="GO" id="GO:0046452">
    <property type="term" value="P:dihydrofolate metabolic process"/>
    <property type="evidence" value="ECO:0007669"/>
    <property type="project" value="TreeGrafter"/>
</dbReference>
<dbReference type="InterPro" id="IPR012259">
    <property type="entry name" value="DHFR"/>
</dbReference>
<organism evidence="8 9">
    <name type="scientific">Nanchangia anserum</name>
    <dbReference type="NCBI Taxonomy" id="2692125"/>
    <lineage>
        <taxon>Bacteria</taxon>
        <taxon>Bacillati</taxon>
        <taxon>Actinomycetota</taxon>
        <taxon>Actinomycetes</taxon>
        <taxon>Actinomycetales</taxon>
        <taxon>Actinomycetaceae</taxon>
        <taxon>Nanchangia</taxon>
    </lineage>
</organism>
<evidence type="ECO:0000256" key="4">
    <source>
        <dbReference type="ARBA" id="ARBA00022563"/>
    </source>
</evidence>
<proteinExistence type="inferred from homology"/>
<gene>
    <name evidence="8" type="ORF">H8R10_01550</name>
</gene>
<evidence type="ECO:0000256" key="1">
    <source>
        <dbReference type="ARBA" id="ARBA00004903"/>
    </source>
</evidence>
<dbReference type="Pfam" id="PF00186">
    <property type="entry name" value="DHFR_1"/>
    <property type="match status" value="1"/>
</dbReference>
<comment type="caution">
    <text evidence="8">The sequence shown here is derived from an EMBL/GenBank/DDBJ whole genome shotgun (WGS) entry which is preliminary data.</text>
</comment>
<dbReference type="GO" id="GO:0046655">
    <property type="term" value="P:folic acid metabolic process"/>
    <property type="evidence" value="ECO:0007669"/>
    <property type="project" value="TreeGrafter"/>
</dbReference>
<feature type="domain" description="DHFR" evidence="7">
    <location>
        <begin position="1"/>
        <end position="171"/>
    </location>
</feature>
<name>A0A8I0GCA4_9ACTO</name>
<dbReference type="GO" id="GO:0005829">
    <property type="term" value="C:cytosol"/>
    <property type="evidence" value="ECO:0007669"/>
    <property type="project" value="TreeGrafter"/>
</dbReference>
<keyword evidence="5" id="KW-0521">NADP</keyword>